<dbReference type="OMA" id="HITPERM"/>
<dbReference type="Proteomes" id="UP000019763">
    <property type="component" value="Unassembled WGS sequence"/>
</dbReference>
<dbReference type="Gene3D" id="1.20.930.10">
    <property type="entry name" value="Conserved domain common to transcription factors TFIIS, elongin A, CRSP70"/>
    <property type="match status" value="1"/>
</dbReference>
<reference evidence="2" key="1">
    <citation type="submission" date="2013-12" db="EMBL/GenBank/DDBJ databases">
        <authorList>
            <person name="Omoto C.K."/>
            <person name="Sibley D."/>
            <person name="Venepally P."/>
            <person name="Hadjithomas M."/>
            <person name="Karamycheva S."/>
            <person name="Brunk B."/>
            <person name="Roos D."/>
            <person name="Caler E."/>
            <person name="Lorenzi H."/>
        </authorList>
    </citation>
    <scope>NUCLEOTIDE SEQUENCE</scope>
</reference>
<dbReference type="VEuPathDB" id="CryptoDB:GNI_089560"/>
<accession>A0A023B5M7</accession>
<dbReference type="AlphaFoldDB" id="A0A023B5M7"/>
<dbReference type="GeneID" id="22913220"/>
<dbReference type="PANTHER" id="PTHR46010">
    <property type="entry name" value="PROTEIN IWS1 HOMOLOG"/>
    <property type="match status" value="1"/>
</dbReference>
<sequence>MTVSTRRVADALLVEDLFDEPAGLFDDEGPSVYSQIEQQDLTGNSRSKTQIIEPSRPTKPALQEHATKDPAGKTKKTKQKKEHQVQNTVFDQAMERLKSKRRRTEISDQDASDRVQNLLQNMRDAYDTDVEHLRHGQPAVAKLQLIETVVREVSKPVLNPHFMADGFLEACALWLQPQVEGHLANFTIRRQLLALLSKAHITPERMTGIGLGERLVQMWNHPEETEANRKLIRKIVMMVANPLLSRQK</sequence>
<proteinExistence type="predicted"/>
<dbReference type="InterPro" id="IPR051037">
    <property type="entry name" value="RNAPII_TF_IWS1"/>
</dbReference>
<dbReference type="PANTHER" id="PTHR46010:SF1">
    <property type="entry name" value="PROTEIN IWS1 HOMOLOG"/>
    <property type="match status" value="1"/>
</dbReference>
<dbReference type="GO" id="GO:0005634">
    <property type="term" value="C:nucleus"/>
    <property type="evidence" value="ECO:0007669"/>
    <property type="project" value="TreeGrafter"/>
</dbReference>
<dbReference type="GO" id="GO:0016973">
    <property type="term" value="P:poly(A)+ mRNA export from nucleus"/>
    <property type="evidence" value="ECO:0007669"/>
    <property type="project" value="TreeGrafter"/>
</dbReference>
<evidence type="ECO:0000313" key="2">
    <source>
        <dbReference type="EMBL" id="EZG61153.1"/>
    </source>
</evidence>
<evidence type="ECO:0000313" key="3">
    <source>
        <dbReference type="Proteomes" id="UP000019763"/>
    </source>
</evidence>
<dbReference type="EMBL" id="AFNH02000669">
    <property type="protein sequence ID" value="EZG61153.1"/>
    <property type="molecule type" value="Genomic_DNA"/>
</dbReference>
<dbReference type="eggNOG" id="KOG1793">
    <property type="taxonomic scope" value="Eukaryota"/>
</dbReference>
<organism evidence="2 3">
    <name type="scientific">Gregarina niphandrodes</name>
    <name type="common">Septate eugregarine</name>
    <dbReference type="NCBI Taxonomy" id="110365"/>
    <lineage>
        <taxon>Eukaryota</taxon>
        <taxon>Sar</taxon>
        <taxon>Alveolata</taxon>
        <taxon>Apicomplexa</taxon>
        <taxon>Conoidasida</taxon>
        <taxon>Gregarinasina</taxon>
        <taxon>Eugregarinorida</taxon>
        <taxon>Gregarinidae</taxon>
        <taxon>Gregarina</taxon>
    </lineage>
</organism>
<dbReference type="InterPro" id="IPR035441">
    <property type="entry name" value="TFIIS/LEDGF_dom_sf"/>
</dbReference>
<protein>
    <submittedName>
        <fullName evidence="2">IWS1-like protein</fullName>
    </submittedName>
</protein>
<name>A0A023B5M7_GRENI</name>
<gene>
    <name evidence="2" type="ORF">GNI_089560</name>
</gene>
<feature type="compositionally biased region" description="Polar residues" evidence="1">
    <location>
        <begin position="32"/>
        <end position="52"/>
    </location>
</feature>
<keyword evidence="3" id="KW-1185">Reference proteome</keyword>
<evidence type="ECO:0000256" key="1">
    <source>
        <dbReference type="SAM" id="MobiDB-lite"/>
    </source>
</evidence>
<dbReference type="RefSeq" id="XP_011130806.1">
    <property type="nucleotide sequence ID" value="XM_011132504.1"/>
</dbReference>
<dbReference type="OrthoDB" id="21124at2759"/>
<feature type="region of interest" description="Disordered" evidence="1">
    <location>
        <begin position="23"/>
        <end position="87"/>
    </location>
</feature>
<comment type="caution">
    <text evidence="2">The sequence shown here is derived from an EMBL/GenBank/DDBJ whole genome shotgun (WGS) entry which is preliminary data.</text>
</comment>